<dbReference type="AlphaFoldDB" id="A0A2X3IMC3"/>
<gene>
    <name evidence="1" type="ORF">NCTC8081_03196</name>
</gene>
<evidence type="ECO:0000313" key="1">
    <source>
        <dbReference type="EMBL" id="SQC85403.1"/>
    </source>
</evidence>
<accession>A0A2X3IMC3</accession>
<dbReference type="EMBL" id="UAWO01000006">
    <property type="protein sequence ID" value="SQC85403.1"/>
    <property type="molecule type" value="Genomic_DNA"/>
</dbReference>
<proteinExistence type="predicted"/>
<sequence>MSSITTIVSNSGEKATLIQIDSIGFKIKELCLKDSDISSLKINEEISKKFEGVKASIEKLDVSKCEKIPEFIAIIGNKLNEAIEVINTLKIENEVLKNKIETKVSLQDIDNALSKIKKSGENIDYNASFYSKDFWK</sequence>
<reference evidence="1 2" key="1">
    <citation type="submission" date="2018-06" db="EMBL/GenBank/DDBJ databases">
        <authorList>
            <consortium name="Pathogen Informatics"/>
            <person name="Doyle S."/>
        </authorList>
    </citation>
    <scope>NUCLEOTIDE SEQUENCE [LARGE SCALE GENOMIC DNA]</scope>
    <source>
        <strain evidence="1 2">NCTC8081</strain>
    </source>
</reference>
<dbReference type="RefSeq" id="WP_111946575.1">
    <property type="nucleotide sequence ID" value="NZ_CATNYA010000031.1"/>
</dbReference>
<name>A0A2X3IMC3_CLOPF</name>
<organism evidence="1 2">
    <name type="scientific">Clostridium perfringens</name>
    <dbReference type="NCBI Taxonomy" id="1502"/>
    <lineage>
        <taxon>Bacteria</taxon>
        <taxon>Bacillati</taxon>
        <taxon>Bacillota</taxon>
        <taxon>Clostridia</taxon>
        <taxon>Eubacteriales</taxon>
        <taxon>Clostridiaceae</taxon>
        <taxon>Clostridium</taxon>
    </lineage>
</organism>
<protein>
    <submittedName>
        <fullName evidence="1">Uncharacterized protein</fullName>
    </submittedName>
</protein>
<dbReference type="Proteomes" id="UP000250234">
    <property type="component" value="Unassembled WGS sequence"/>
</dbReference>
<evidence type="ECO:0000313" key="2">
    <source>
        <dbReference type="Proteomes" id="UP000250234"/>
    </source>
</evidence>